<dbReference type="InterPro" id="IPR016155">
    <property type="entry name" value="Mopterin_synth/thiamin_S_b"/>
</dbReference>
<dbReference type="CDD" id="cd17040">
    <property type="entry name" value="Ubl_MoaD_like"/>
    <property type="match status" value="1"/>
</dbReference>
<dbReference type="InterPro" id="IPR012675">
    <property type="entry name" value="Beta-grasp_dom_sf"/>
</dbReference>
<dbReference type="InterPro" id="IPR052045">
    <property type="entry name" value="Sulfur_Carrier/Prot_Modifier"/>
</dbReference>
<dbReference type="NCBIfam" id="NF041918">
    <property type="entry name" value="SAMP1"/>
    <property type="match status" value="1"/>
</dbReference>
<evidence type="ECO:0000313" key="1">
    <source>
        <dbReference type="EMBL" id="MDR7666868.1"/>
    </source>
</evidence>
<accession>A0ABU2D4F4</accession>
<dbReference type="Proteomes" id="UP001246244">
    <property type="component" value="Unassembled WGS sequence"/>
</dbReference>
<dbReference type="NCBIfam" id="TIGR01687">
    <property type="entry name" value="moaD_arch"/>
    <property type="match status" value="1"/>
</dbReference>
<sequence length="92" mass="10304">MKIRIRAFAQVKDILGADSFLEYPEGTSVRELLDSLRQRAGESEDQLFSRDGDLHSHLVLMINGIRIYKEDIESLTLLEGDEIALFPPVSGG</sequence>
<keyword evidence="2" id="KW-1185">Reference proteome</keyword>
<dbReference type="EMBL" id="JAVKPK010000073">
    <property type="protein sequence ID" value="MDR7666868.1"/>
    <property type="molecule type" value="Genomic_DNA"/>
</dbReference>
<dbReference type="Pfam" id="PF02597">
    <property type="entry name" value="ThiS"/>
    <property type="match status" value="1"/>
</dbReference>
<evidence type="ECO:0000313" key="2">
    <source>
        <dbReference type="Proteomes" id="UP001246244"/>
    </source>
</evidence>
<dbReference type="SUPFAM" id="SSF54285">
    <property type="entry name" value="MoaD/ThiS"/>
    <property type="match status" value="1"/>
</dbReference>
<dbReference type="InterPro" id="IPR010038">
    <property type="entry name" value="MoaD_arc-typ"/>
</dbReference>
<comment type="caution">
    <text evidence="1">The sequence shown here is derived from an EMBL/GenBank/DDBJ whole genome shotgun (WGS) entry which is preliminary data.</text>
</comment>
<gene>
    <name evidence="1" type="ORF">RG963_13995</name>
</gene>
<dbReference type="Gene3D" id="3.10.20.30">
    <property type="match status" value="1"/>
</dbReference>
<dbReference type="PANTHER" id="PTHR38031:SF1">
    <property type="entry name" value="SULFUR CARRIER PROTEIN CYSO"/>
    <property type="match status" value="1"/>
</dbReference>
<organism evidence="1 2">
    <name type="scientific">Methanosarcina baikalica</name>
    <dbReference type="NCBI Taxonomy" id="3073890"/>
    <lineage>
        <taxon>Archaea</taxon>
        <taxon>Methanobacteriati</taxon>
        <taxon>Methanobacteriota</taxon>
        <taxon>Stenosarchaea group</taxon>
        <taxon>Methanomicrobia</taxon>
        <taxon>Methanosarcinales</taxon>
        <taxon>Methanosarcinaceae</taxon>
        <taxon>Methanosarcina</taxon>
    </lineage>
</organism>
<reference evidence="2" key="1">
    <citation type="submission" date="2023-07" db="EMBL/GenBank/DDBJ databases">
        <title>Whole-genome sequencing of a new Methanosarcina sp. Z-7115.</title>
        <authorList>
            <person name="Zhilina T.N."/>
            <person name="Merkel A.Y."/>
        </authorList>
    </citation>
    <scope>NUCLEOTIDE SEQUENCE [LARGE SCALE GENOMIC DNA]</scope>
    <source>
        <strain evidence="2">Z-7115</strain>
    </source>
</reference>
<name>A0ABU2D4F4_9EURY</name>
<dbReference type="PANTHER" id="PTHR38031">
    <property type="entry name" value="SULFUR CARRIER PROTEIN SLR0821-RELATED"/>
    <property type="match status" value="1"/>
</dbReference>
<dbReference type="InterPro" id="IPR003749">
    <property type="entry name" value="ThiS/MoaD-like"/>
</dbReference>
<protein>
    <submittedName>
        <fullName evidence="1">Ubiquitin-like small modifier protein 1</fullName>
    </submittedName>
</protein>
<proteinExistence type="predicted"/>
<dbReference type="RefSeq" id="WP_310576896.1">
    <property type="nucleotide sequence ID" value="NZ_JAVKPK010000073.1"/>
</dbReference>
<dbReference type="InterPro" id="IPR054834">
    <property type="entry name" value="SAMP1_3"/>
</dbReference>